<name>A0A1I0FVF3_9PROT</name>
<dbReference type="PANTHER" id="PTHR36698:SF2">
    <property type="entry name" value="MCE_MLAD DOMAIN-CONTAINING PROTEIN"/>
    <property type="match status" value="1"/>
</dbReference>
<sequence>MEPRAHHVLIGFFTVMTVAAALLFTLWLSKAPGDSVQRYYTVVFNEAVRGLSIGSAVQYSGITVGDVVKLALDPQDPRRVIARVRVQGSTPIKEDTQARLALTGITGNSVIEFSGGSPDSPDLVAKDDKDPVIVATPSPIAKLLEHSDNMMADVTQLVMRAKEILSQENAKRLSRTLENLEQTTQVIASQNDNVRGIVGELAAASAQANSALREATQLMAATNTLVSEKGGPTLGNLDRATASLAKVSASVDQLLLENQAALSGGMQGMNELGPALQELRYTMSALARTVRRLDENPAAYLTGREKIEELEP</sequence>
<dbReference type="Proteomes" id="UP000183339">
    <property type="component" value="Unassembled WGS sequence"/>
</dbReference>
<dbReference type="OrthoDB" id="5294672at2"/>
<dbReference type="InterPro" id="IPR003399">
    <property type="entry name" value="Mce/MlaD"/>
</dbReference>
<dbReference type="Pfam" id="PF02470">
    <property type="entry name" value="MlaD"/>
    <property type="match status" value="1"/>
</dbReference>
<dbReference type="RefSeq" id="WP_074709128.1">
    <property type="nucleotide sequence ID" value="NZ_FOHI01000010.1"/>
</dbReference>
<gene>
    <name evidence="3" type="ORF">SAMN05216412_11083</name>
</gene>
<reference evidence="3 4" key="1">
    <citation type="submission" date="2016-10" db="EMBL/GenBank/DDBJ databases">
        <authorList>
            <person name="de Groot N.N."/>
        </authorList>
    </citation>
    <scope>NUCLEOTIDE SEQUENCE [LARGE SCALE GENOMIC DNA]</scope>
    <source>
        <strain evidence="3 4">Nl7</strain>
    </source>
</reference>
<evidence type="ECO:0000256" key="1">
    <source>
        <dbReference type="SAM" id="Phobius"/>
    </source>
</evidence>
<organism evidence="3 4">
    <name type="scientific">Nitrosospira multiformis</name>
    <dbReference type="NCBI Taxonomy" id="1231"/>
    <lineage>
        <taxon>Bacteria</taxon>
        <taxon>Pseudomonadati</taxon>
        <taxon>Pseudomonadota</taxon>
        <taxon>Betaproteobacteria</taxon>
        <taxon>Nitrosomonadales</taxon>
        <taxon>Nitrosomonadaceae</taxon>
        <taxon>Nitrosospira</taxon>
    </lineage>
</organism>
<evidence type="ECO:0000313" key="4">
    <source>
        <dbReference type="Proteomes" id="UP000183339"/>
    </source>
</evidence>
<dbReference type="EMBL" id="FOHI01000010">
    <property type="protein sequence ID" value="SET62498.1"/>
    <property type="molecule type" value="Genomic_DNA"/>
</dbReference>
<keyword evidence="1" id="KW-1133">Transmembrane helix</keyword>
<dbReference type="AlphaFoldDB" id="A0A1I0FVF3"/>
<keyword evidence="1" id="KW-0812">Transmembrane</keyword>
<feature type="domain" description="Mce/MlaD" evidence="2">
    <location>
        <begin position="39"/>
        <end position="115"/>
    </location>
</feature>
<protein>
    <submittedName>
        <fullName evidence="3">Phospholipid/cholesterol/gamma-HCH transport system substrate-binding protein</fullName>
    </submittedName>
</protein>
<accession>A0A1I0FVF3</accession>
<evidence type="ECO:0000259" key="2">
    <source>
        <dbReference type="Pfam" id="PF02470"/>
    </source>
</evidence>
<feature type="transmembrane region" description="Helical" evidence="1">
    <location>
        <begin position="6"/>
        <end position="28"/>
    </location>
</feature>
<keyword evidence="1" id="KW-0472">Membrane</keyword>
<evidence type="ECO:0000313" key="3">
    <source>
        <dbReference type="EMBL" id="SET62498.1"/>
    </source>
</evidence>
<proteinExistence type="predicted"/>
<dbReference type="PANTHER" id="PTHR36698">
    <property type="entry name" value="BLL5892 PROTEIN"/>
    <property type="match status" value="1"/>
</dbReference>